<feature type="region of interest" description="Disordered" evidence="1">
    <location>
        <begin position="144"/>
        <end position="164"/>
    </location>
</feature>
<comment type="caution">
    <text evidence="2">The sequence shown here is derived from an EMBL/GenBank/DDBJ whole genome shotgun (WGS) entry which is preliminary data.</text>
</comment>
<gene>
    <name evidence="2" type="ORF">FYK55_04670</name>
</gene>
<proteinExistence type="predicted"/>
<protein>
    <submittedName>
        <fullName evidence="2">Uncharacterized protein</fullName>
    </submittedName>
</protein>
<accession>A0A5M6DFC1</accession>
<dbReference type="RefSeq" id="WP_150075195.1">
    <property type="nucleotide sequence ID" value="NZ_VWOX01000002.1"/>
</dbReference>
<evidence type="ECO:0000256" key="1">
    <source>
        <dbReference type="SAM" id="MobiDB-lite"/>
    </source>
</evidence>
<dbReference type="EMBL" id="VWOX01000002">
    <property type="protein sequence ID" value="KAA5546188.1"/>
    <property type="molecule type" value="Genomic_DNA"/>
</dbReference>
<sequence length="164" mass="19377">MQWPQLPDYGCLLRWPENGQGFIHPDDVAVATQLIPSPRVFRRVRFDQVYYHYTYGQQRFRLRPVMWLPVRFEGIDIGDQVETVGLGLERDRFVAHVWGMYYVRRKGCILYRLRRGDQVVAKLMAAHQMRVLTDKAKIRPQVTQYPTPRWDGSGETFPDSSFDE</sequence>
<evidence type="ECO:0000313" key="2">
    <source>
        <dbReference type="EMBL" id="KAA5546188.1"/>
    </source>
</evidence>
<reference evidence="2 3" key="1">
    <citation type="submission" date="2019-08" db="EMBL/GenBank/DDBJ databases">
        <authorList>
            <person name="Dhanesh K."/>
            <person name="Kumar G."/>
            <person name="Sasikala C."/>
            <person name="Venkata Ramana C."/>
        </authorList>
    </citation>
    <scope>NUCLEOTIDE SEQUENCE [LARGE SCALE GENOMIC DNA]</scope>
    <source>
        <strain evidence="2 3">JC645</strain>
    </source>
</reference>
<organism evidence="2 3">
    <name type="scientific">Roseiconus nitratireducens</name>
    <dbReference type="NCBI Taxonomy" id="2605748"/>
    <lineage>
        <taxon>Bacteria</taxon>
        <taxon>Pseudomonadati</taxon>
        <taxon>Planctomycetota</taxon>
        <taxon>Planctomycetia</taxon>
        <taxon>Pirellulales</taxon>
        <taxon>Pirellulaceae</taxon>
        <taxon>Roseiconus</taxon>
    </lineage>
</organism>
<keyword evidence="3" id="KW-1185">Reference proteome</keyword>
<name>A0A5M6DFC1_9BACT</name>
<evidence type="ECO:0000313" key="3">
    <source>
        <dbReference type="Proteomes" id="UP000324479"/>
    </source>
</evidence>
<dbReference type="AlphaFoldDB" id="A0A5M6DFC1"/>
<dbReference type="Proteomes" id="UP000324479">
    <property type="component" value="Unassembled WGS sequence"/>
</dbReference>